<dbReference type="EMBL" id="KC573038">
    <property type="protein sequence ID" value="AGE93603.1"/>
    <property type="molecule type" value="Genomic_DNA"/>
</dbReference>
<keyword evidence="1" id="KW-0812">Transmembrane</keyword>
<reference evidence="2" key="2">
    <citation type="submission" date="2012-12" db="EMBL/GenBank/DDBJ databases">
        <authorList>
            <person name="Lang B.F."/>
        </authorList>
    </citation>
    <scope>NUCLEOTIDE SEQUENCE</scope>
    <source>
        <strain evidence="2">ATCC 30864</strain>
    </source>
</reference>
<feature type="transmembrane region" description="Helical" evidence="1">
    <location>
        <begin position="86"/>
        <end position="110"/>
    </location>
</feature>
<geneLocation type="mitochondrion" evidence="2"/>
<accession>M1JET0</accession>
<keyword evidence="2" id="KW-0496">Mitochondrion</keyword>
<organism evidence="2">
    <name type="scientific">Capsaspora owczarzaki</name>
    <dbReference type="NCBI Taxonomy" id="192875"/>
    <lineage>
        <taxon>Eukaryota</taxon>
        <taxon>Filasterea</taxon>
        <taxon>Capsaspora</taxon>
    </lineage>
</organism>
<sequence>MVKILHVLYEKGKNFMHYVLYYMRRVKFCIYYMRRVKILCIMYYIIWEGYNFYALCIILYEKGKILHVLYEMVKILHVLYEKGKNLMYYVLYTWNCLVLCEMVKFCIYYVKW</sequence>
<reference evidence="2" key="1">
    <citation type="journal article" date="2008" name="Mol. Biol. Evol.">
        <title>A phylogenomic investigation into the origin of metazoa.</title>
        <authorList>
            <person name="Ruiz-Trillo I."/>
            <person name="Roger A.J."/>
            <person name="Burger G."/>
            <person name="Gray M.W."/>
            <person name="Lang B.F."/>
        </authorList>
    </citation>
    <scope>NUCLEOTIDE SEQUENCE</scope>
    <source>
        <strain evidence="2">ATCC 30864</strain>
    </source>
</reference>
<protein>
    <submittedName>
        <fullName evidence="2">Uncharacterized protein</fullName>
    </submittedName>
</protein>
<keyword evidence="1" id="KW-0472">Membrane</keyword>
<evidence type="ECO:0000313" key="2">
    <source>
        <dbReference type="EMBL" id="AGE93603.1"/>
    </source>
</evidence>
<dbReference type="AlphaFoldDB" id="M1JET0"/>
<evidence type="ECO:0000256" key="1">
    <source>
        <dbReference type="SAM" id="Phobius"/>
    </source>
</evidence>
<keyword evidence="1" id="KW-1133">Transmembrane helix</keyword>
<proteinExistence type="predicted"/>
<feature type="transmembrane region" description="Helical" evidence="1">
    <location>
        <begin position="41"/>
        <end position="60"/>
    </location>
</feature>
<gene>
    <name evidence="2" type="primary">orf112</name>
</gene>
<name>M1JET0_9EUKA</name>